<dbReference type="Pfam" id="PF01425">
    <property type="entry name" value="Amidase"/>
    <property type="match status" value="1"/>
</dbReference>
<feature type="transmembrane region" description="Helical" evidence="3">
    <location>
        <begin position="33"/>
        <end position="49"/>
    </location>
</feature>
<name>A0A7M5UYP1_9CNID</name>
<evidence type="ECO:0000256" key="3">
    <source>
        <dbReference type="SAM" id="Phobius"/>
    </source>
</evidence>
<dbReference type="InterPro" id="IPR020556">
    <property type="entry name" value="Amidase_CS"/>
</dbReference>
<keyword evidence="3" id="KW-0812">Transmembrane</keyword>
<feature type="compositionally biased region" description="Basic and acidic residues" evidence="2">
    <location>
        <begin position="62"/>
        <end position="79"/>
    </location>
</feature>
<dbReference type="OrthoDB" id="421993at2759"/>
<sequence length="639" mass="70641">MDVVKTYLANFDALSDGCKQLYDIVIDKISQRYVYLPVTGLVLFYLVFVREISGKKRKRVDKKPCNPDEEHTGDEHPNDYPDMPILDGWLKITIAKRLYKTYIGDVLLRKHKKAGGLDLPSNDIPETATFHPFVFANQEMLNKAPVNDEILLNMVSESTSADDRFGFNTMSDYIQLYREGKMTPTEVAINVMKAIKESQHLKSIIEMDGNDVLKMANESTERWQKGTQLSIFDGIPIAIKDEYIVGGYHLRNGFPMSSLDHIYDQSSEGGLVKKLRAGGAVFIGITNMHQCGIGAFGINPSKHHGANRNPYNPKYAAGGSSGGSASAIAAGYCPVALGTDGGGSIRIPASACGVVGLKATYGRYTSSGMFSNGQTIGHTGPLCCSVRDTALAYGYLAGKDEDDEKTLMQPPVHVGDFDNTDLSGFKIGFDPQTVEHCHPEIKVALLKAIETLKEKHNATVVDIHIPEKAESMRALAKILGSEMSNSNEIIYCNHADELNIDVMGSLKLGRSITADEYLTCSRQRTRCINGFKYIFTKVDCIILPGFEEFLPEITKSREKYGYSHLGLTMKVASIGMLCNLSGIPAISVPMGYSQTHRFPLPMQIMAPWWREDTLLRVAHSVESNVKKEKPEVYFDVLKD</sequence>
<dbReference type="PANTHER" id="PTHR11895:SF67">
    <property type="entry name" value="AMIDASE DOMAIN-CONTAINING PROTEIN"/>
    <property type="match status" value="1"/>
</dbReference>
<comment type="similarity">
    <text evidence="1">Belongs to the amidase family.</text>
</comment>
<dbReference type="PANTHER" id="PTHR11895">
    <property type="entry name" value="TRANSAMIDASE"/>
    <property type="match status" value="1"/>
</dbReference>
<organism evidence="5 6">
    <name type="scientific">Clytia hemisphaerica</name>
    <dbReference type="NCBI Taxonomy" id="252671"/>
    <lineage>
        <taxon>Eukaryota</taxon>
        <taxon>Metazoa</taxon>
        <taxon>Cnidaria</taxon>
        <taxon>Hydrozoa</taxon>
        <taxon>Hydroidolina</taxon>
        <taxon>Leptothecata</taxon>
        <taxon>Obeliida</taxon>
        <taxon>Clytiidae</taxon>
        <taxon>Clytia</taxon>
    </lineage>
</organism>
<keyword evidence="6" id="KW-1185">Reference proteome</keyword>
<protein>
    <recommendedName>
        <fullName evidence="4">Amidase domain-containing protein</fullName>
    </recommendedName>
</protein>
<feature type="domain" description="Amidase" evidence="4">
    <location>
        <begin position="193"/>
        <end position="615"/>
    </location>
</feature>
<dbReference type="Proteomes" id="UP000594262">
    <property type="component" value="Unplaced"/>
</dbReference>
<dbReference type="EnsemblMetazoa" id="CLYHEMT004645.1">
    <property type="protein sequence ID" value="CLYHEMP004645.1"/>
    <property type="gene ID" value="CLYHEMG004645"/>
</dbReference>
<keyword evidence="3" id="KW-1133">Transmembrane helix</keyword>
<evidence type="ECO:0000256" key="2">
    <source>
        <dbReference type="SAM" id="MobiDB-lite"/>
    </source>
</evidence>
<reference evidence="5" key="1">
    <citation type="submission" date="2021-01" db="UniProtKB">
        <authorList>
            <consortium name="EnsemblMetazoa"/>
        </authorList>
    </citation>
    <scope>IDENTIFICATION</scope>
</reference>
<accession>A0A7M5UYP1</accession>
<dbReference type="InterPro" id="IPR023631">
    <property type="entry name" value="Amidase_dom"/>
</dbReference>
<dbReference type="GO" id="GO:0003824">
    <property type="term" value="F:catalytic activity"/>
    <property type="evidence" value="ECO:0007669"/>
    <property type="project" value="InterPro"/>
</dbReference>
<evidence type="ECO:0000259" key="4">
    <source>
        <dbReference type="Pfam" id="PF01425"/>
    </source>
</evidence>
<feature type="region of interest" description="Disordered" evidence="2">
    <location>
        <begin position="59"/>
        <end position="79"/>
    </location>
</feature>
<evidence type="ECO:0000313" key="5">
    <source>
        <dbReference type="EnsemblMetazoa" id="CLYHEMP004645.1"/>
    </source>
</evidence>
<proteinExistence type="inferred from homology"/>
<dbReference type="SUPFAM" id="SSF75304">
    <property type="entry name" value="Amidase signature (AS) enzymes"/>
    <property type="match status" value="1"/>
</dbReference>
<dbReference type="AlphaFoldDB" id="A0A7M5UYP1"/>
<keyword evidence="3" id="KW-0472">Membrane</keyword>
<dbReference type="GeneID" id="136802326"/>
<dbReference type="InterPro" id="IPR036928">
    <property type="entry name" value="AS_sf"/>
</dbReference>
<dbReference type="InterPro" id="IPR000120">
    <property type="entry name" value="Amidase"/>
</dbReference>
<dbReference type="Gene3D" id="3.90.1300.10">
    <property type="entry name" value="Amidase signature (AS) domain"/>
    <property type="match status" value="1"/>
</dbReference>
<evidence type="ECO:0000256" key="1">
    <source>
        <dbReference type="ARBA" id="ARBA00009199"/>
    </source>
</evidence>
<evidence type="ECO:0000313" key="6">
    <source>
        <dbReference type="Proteomes" id="UP000594262"/>
    </source>
</evidence>
<dbReference type="RefSeq" id="XP_066915146.1">
    <property type="nucleotide sequence ID" value="XM_067059045.1"/>
</dbReference>
<dbReference type="PROSITE" id="PS00571">
    <property type="entry name" value="AMIDASES"/>
    <property type="match status" value="1"/>
</dbReference>